<keyword evidence="10" id="KW-0739">Sodium transport</keyword>
<feature type="transmembrane region" description="Helical" evidence="13">
    <location>
        <begin position="334"/>
        <end position="362"/>
    </location>
</feature>
<evidence type="ECO:0000256" key="7">
    <source>
        <dbReference type="ARBA" id="ARBA00023053"/>
    </source>
</evidence>
<name>A0A224Z932_9ACAR</name>
<feature type="transmembrane region" description="Helical" evidence="13">
    <location>
        <begin position="501"/>
        <end position="524"/>
    </location>
</feature>
<evidence type="ECO:0000256" key="3">
    <source>
        <dbReference type="ARBA" id="ARBA00022448"/>
    </source>
</evidence>
<evidence type="ECO:0000256" key="2">
    <source>
        <dbReference type="ARBA" id="ARBA00006434"/>
    </source>
</evidence>
<dbReference type="EMBL" id="GFPF01011906">
    <property type="protein sequence ID" value="MAA23052.1"/>
    <property type="molecule type" value="Transcribed_RNA"/>
</dbReference>
<dbReference type="Pfam" id="PF00474">
    <property type="entry name" value="SSF"/>
    <property type="match status" value="1"/>
</dbReference>
<feature type="transmembrane region" description="Helical" evidence="13">
    <location>
        <begin position="51"/>
        <end position="70"/>
    </location>
</feature>
<feature type="transmembrane region" description="Helical" evidence="13">
    <location>
        <begin position="123"/>
        <end position="145"/>
    </location>
</feature>
<feature type="transmembrane region" description="Helical" evidence="13">
    <location>
        <begin position="437"/>
        <end position="459"/>
    </location>
</feature>
<evidence type="ECO:0000256" key="9">
    <source>
        <dbReference type="ARBA" id="ARBA00023136"/>
    </source>
</evidence>
<dbReference type="Gene3D" id="1.20.1730.10">
    <property type="entry name" value="Sodium/glucose cotransporter"/>
    <property type="match status" value="1"/>
</dbReference>
<reference evidence="14" key="1">
    <citation type="journal article" date="2017" name="Parasit. Vectors">
        <title>Sialotranscriptomics of Rhipicephalus zambeziensis reveals intricate expression profiles of secretory proteins and suggests tight temporal transcriptional regulation during blood-feeding.</title>
        <authorList>
            <person name="de Castro M.H."/>
            <person name="de Klerk D."/>
            <person name="Pienaar R."/>
            <person name="Rees D.J.G."/>
            <person name="Mans B.J."/>
        </authorList>
    </citation>
    <scope>NUCLEOTIDE SEQUENCE</scope>
    <source>
        <tissue evidence="14">Salivary glands</tissue>
    </source>
</reference>
<evidence type="ECO:0000256" key="6">
    <source>
        <dbReference type="ARBA" id="ARBA00022989"/>
    </source>
</evidence>
<evidence type="ECO:0000256" key="5">
    <source>
        <dbReference type="ARBA" id="ARBA00022692"/>
    </source>
</evidence>
<keyword evidence="4" id="KW-1003">Cell membrane</keyword>
<evidence type="ECO:0000313" key="14">
    <source>
        <dbReference type="EMBL" id="MAA23052.1"/>
    </source>
</evidence>
<keyword evidence="8" id="KW-0406">Ion transport</keyword>
<dbReference type="GO" id="GO:0015293">
    <property type="term" value="F:symporter activity"/>
    <property type="evidence" value="ECO:0007669"/>
    <property type="project" value="TreeGrafter"/>
</dbReference>
<feature type="transmembrane region" description="Helical" evidence="13">
    <location>
        <begin position="277"/>
        <end position="302"/>
    </location>
</feature>
<feature type="transmembrane region" description="Helical" evidence="13">
    <location>
        <begin position="6"/>
        <end position="30"/>
    </location>
</feature>
<keyword evidence="3" id="KW-0813">Transport</keyword>
<feature type="transmembrane region" description="Helical" evidence="13">
    <location>
        <begin position="408"/>
        <end position="430"/>
    </location>
</feature>
<comment type="similarity">
    <text evidence="2 11">Belongs to the sodium:solute symporter (SSF) (TC 2.A.21) family.</text>
</comment>
<dbReference type="PANTHER" id="PTHR42985:SF40">
    <property type="entry name" value="LD47995P-RELATED"/>
    <property type="match status" value="1"/>
</dbReference>
<dbReference type="AlphaFoldDB" id="A0A224Z932"/>
<evidence type="ECO:0000256" key="13">
    <source>
        <dbReference type="SAM" id="Phobius"/>
    </source>
</evidence>
<feature type="transmembrane region" description="Helical" evidence="13">
    <location>
        <begin position="237"/>
        <end position="256"/>
    </location>
</feature>
<organism evidence="14">
    <name type="scientific">Rhipicephalus zambeziensis</name>
    <dbReference type="NCBI Taxonomy" id="60191"/>
    <lineage>
        <taxon>Eukaryota</taxon>
        <taxon>Metazoa</taxon>
        <taxon>Ecdysozoa</taxon>
        <taxon>Arthropoda</taxon>
        <taxon>Chelicerata</taxon>
        <taxon>Arachnida</taxon>
        <taxon>Acari</taxon>
        <taxon>Parasitiformes</taxon>
        <taxon>Ixodida</taxon>
        <taxon>Ixodoidea</taxon>
        <taxon>Ixodidae</taxon>
        <taxon>Rhipicephalinae</taxon>
        <taxon>Rhipicephalus</taxon>
        <taxon>Rhipicephalus</taxon>
    </lineage>
</organism>
<evidence type="ECO:0000256" key="11">
    <source>
        <dbReference type="RuleBase" id="RU362091"/>
    </source>
</evidence>
<accession>A0A224Z932</accession>
<dbReference type="NCBIfam" id="TIGR00813">
    <property type="entry name" value="sss"/>
    <property type="match status" value="1"/>
</dbReference>
<dbReference type="GO" id="GO:0006814">
    <property type="term" value="P:sodium ion transport"/>
    <property type="evidence" value="ECO:0007669"/>
    <property type="project" value="UniProtKB-KW"/>
</dbReference>
<dbReference type="InterPro" id="IPR001734">
    <property type="entry name" value="Na/solute_symporter"/>
</dbReference>
<evidence type="ECO:0000256" key="4">
    <source>
        <dbReference type="ARBA" id="ARBA00022475"/>
    </source>
</evidence>
<feature type="transmembrane region" description="Helical" evidence="13">
    <location>
        <begin position="188"/>
        <end position="208"/>
    </location>
</feature>
<proteinExistence type="inferred from homology"/>
<dbReference type="PANTHER" id="PTHR42985">
    <property type="entry name" value="SODIUM-COUPLED MONOCARBOXYLATE TRANSPORTER"/>
    <property type="match status" value="1"/>
</dbReference>
<dbReference type="InterPro" id="IPR051163">
    <property type="entry name" value="Sodium:Solute_Symporter_SSF"/>
</dbReference>
<evidence type="ECO:0000256" key="1">
    <source>
        <dbReference type="ARBA" id="ARBA00004651"/>
    </source>
</evidence>
<keyword evidence="6 13" id="KW-1133">Transmembrane helix</keyword>
<sequence>MATRYFHPIDYCVLVAVLGISSLIGVYFAWKDRRSTNKKDFFGGSKQLQMFPVTMSMTASNMSAIAILGIPAENFLNGSQYMVVFVGVIIASLLAAHVFLPVLYDMDMISVNQYLENRFNSALIRKIISALTVIEMCFFMGVVLYGPSLALGSVTGLPVWLSILVNGSVCAFYTAIGGIKAVVWTDVLQMLLMIFGLLIVLIKGFMMVGEPSAAFDTINKQGLLEFFDMSLNFQKTFTFWSVVGGTGVSWIAGFCMNQVMVQRYCGLASMRKARTALYINMLGVSAVLTISSICGLLLFALYHRCDPVKASMITKYDQLMPHFVMETLGHLPGITGLFVAAVYSGSLSTLSSGYNALAAIVWEDFMKQTMKLSPTGVMLATKAIAAGFGLIAVALAFLSGSLPSILTATFVLSGSIKGATAAIFILGLLLPWCGGMIAMSSMFTGLGLALWVAVGRLLYPARPTGARTTLEECALNYTTKVPATRSYYSGGIYELYNVSYLWIPVISFLVTLMVAISLTVIFCFKNNEVDVDPSMIAPCMRKIYQKRRTSKKLGPAKEQKPVPMKTEEKSDKKHVEFSVISGSGNGYVNHAMTNDDGVERTHL</sequence>
<feature type="compositionally biased region" description="Basic and acidic residues" evidence="12">
    <location>
        <begin position="555"/>
        <end position="572"/>
    </location>
</feature>
<feature type="transmembrane region" description="Helical" evidence="13">
    <location>
        <begin position="82"/>
        <end position="103"/>
    </location>
</feature>
<keyword evidence="5 13" id="KW-0812">Transmembrane</keyword>
<dbReference type="PROSITE" id="PS50283">
    <property type="entry name" value="NA_SOLUT_SYMP_3"/>
    <property type="match status" value="1"/>
</dbReference>
<feature type="transmembrane region" description="Helical" evidence="13">
    <location>
        <begin position="383"/>
        <end position="402"/>
    </location>
</feature>
<feature type="region of interest" description="Disordered" evidence="12">
    <location>
        <begin position="548"/>
        <end position="572"/>
    </location>
</feature>
<evidence type="ECO:0000256" key="8">
    <source>
        <dbReference type="ARBA" id="ARBA00023065"/>
    </source>
</evidence>
<dbReference type="InterPro" id="IPR038377">
    <property type="entry name" value="Na/Glc_symporter_sf"/>
</dbReference>
<feature type="transmembrane region" description="Helical" evidence="13">
    <location>
        <begin position="157"/>
        <end position="176"/>
    </location>
</feature>
<dbReference type="GO" id="GO:0005886">
    <property type="term" value="C:plasma membrane"/>
    <property type="evidence" value="ECO:0007669"/>
    <property type="project" value="UniProtKB-SubCell"/>
</dbReference>
<evidence type="ECO:0000256" key="12">
    <source>
        <dbReference type="SAM" id="MobiDB-lite"/>
    </source>
</evidence>
<keyword evidence="7" id="KW-0915">Sodium</keyword>
<evidence type="ECO:0000256" key="10">
    <source>
        <dbReference type="ARBA" id="ARBA00023201"/>
    </source>
</evidence>
<comment type="subcellular location">
    <subcellularLocation>
        <location evidence="1">Cell membrane</location>
        <topology evidence="1">Multi-pass membrane protein</topology>
    </subcellularLocation>
</comment>
<keyword evidence="9 13" id="KW-0472">Membrane</keyword>
<protein>
    <submittedName>
        <fullName evidence="14">Sodium/solute symporter</fullName>
    </submittedName>
</protein>